<organism evidence="1 2">
    <name type="scientific">Pontibacillus halophilus JSM 076056 = DSM 19796</name>
    <dbReference type="NCBI Taxonomy" id="1385510"/>
    <lineage>
        <taxon>Bacteria</taxon>
        <taxon>Bacillati</taxon>
        <taxon>Bacillota</taxon>
        <taxon>Bacilli</taxon>
        <taxon>Bacillales</taxon>
        <taxon>Bacillaceae</taxon>
        <taxon>Pontibacillus</taxon>
    </lineage>
</organism>
<dbReference type="RefSeq" id="WP_026799140.1">
    <property type="nucleotide sequence ID" value="NZ_AULI01000001.1"/>
</dbReference>
<dbReference type="Proteomes" id="UP000030528">
    <property type="component" value="Unassembled WGS sequence"/>
</dbReference>
<sequence>MKDLEKMLQQLQSLGSMGDPFKVMKSFNLPTNVKMPNIDEMMHQSVEQAMSHMPLPSSLPTSPSPQQAYEVIELMNYIIVKVEIPEEVSVENVTVTLGNCRLVIKGLPQQDPFVVSLPVQPSSKNVSAQYRDRMLEIRLQKKVEDHAQEIFIDY</sequence>
<evidence type="ECO:0000313" key="2">
    <source>
        <dbReference type="Proteomes" id="UP000030528"/>
    </source>
</evidence>
<dbReference type="OrthoDB" id="2691949at2"/>
<keyword evidence="2" id="KW-1185">Reference proteome</keyword>
<name>A0A0A5GQ36_9BACI</name>
<comment type="caution">
    <text evidence="1">The sequence shown here is derived from an EMBL/GenBank/DDBJ whole genome shotgun (WGS) entry which is preliminary data.</text>
</comment>
<dbReference type="STRING" id="1385510.GCA_000425205_00330"/>
<proteinExistence type="predicted"/>
<dbReference type="SUPFAM" id="SSF49764">
    <property type="entry name" value="HSP20-like chaperones"/>
    <property type="match status" value="1"/>
</dbReference>
<dbReference type="CDD" id="cd00298">
    <property type="entry name" value="ACD_sHsps_p23-like"/>
    <property type="match status" value="1"/>
</dbReference>
<accession>A0A0A5GQ36</accession>
<evidence type="ECO:0008006" key="3">
    <source>
        <dbReference type="Google" id="ProtNLM"/>
    </source>
</evidence>
<dbReference type="AlphaFoldDB" id="A0A0A5GQ36"/>
<gene>
    <name evidence="1" type="ORF">N781_00740</name>
</gene>
<reference evidence="1 2" key="1">
    <citation type="submission" date="2013-08" db="EMBL/GenBank/DDBJ databases">
        <authorList>
            <person name="Huang J."/>
            <person name="Wang G."/>
        </authorList>
    </citation>
    <scope>NUCLEOTIDE SEQUENCE [LARGE SCALE GENOMIC DNA]</scope>
    <source>
        <strain evidence="1 2">JSM 076056</strain>
    </source>
</reference>
<evidence type="ECO:0000313" key="1">
    <source>
        <dbReference type="EMBL" id="KGX94059.1"/>
    </source>
</evidence>
<dbReference type="eggNOG" id="COG0071">
    <property type="taxonomic scope" value="Bacteria"/>
</dbReference>
<dbReference type="EMBL" id="AVPE01000001">
    <property type="protein sequence ID" value="KGX94059.1"/>
    <property type="molecule type" value="Genomic_DNA"/>
</dbReference>
<dbReference type="InterPro" id="IPR008978">
    <property type="entry name" value="HSP20-like_chaperone"/>
</dbReference>
<protein>
    <recommendedName>
        <fullName evidence="3">ArsA HSP20-like domain-containing protein</fullName>
    </recommendedName>
</protein>